<dbReference type="Gramene" id="OB02G12200.1">
    <property type="protein sequence ID" value="OB02G12200.1"/>
    <property type="gene ID" value="OB02G12200"/>
</dbReference>
<reference evidence="1" key="1">
    <citation type="submission" date="2013-04" db="UniProtKB">
        <authorList>
            <consortium name="EnsemblPlants"/>
        </authorList>
    </citation>
    <scope>IDENTIFICATION</scope>
</reference>
<keyword evidence="2" id="KW-1185">Reference proteome</keyword>
<evidence type="ECO:0000313" key="1">
    <source>
        <dbReference type="EnsemblPlants" id="OB02G12200.1"/>
    </source>
</evidence>
<sequence>MASLVVHASRRSCHLCFSGPSKGQDNTCQKTKFGKITHFVSTVCAIKALNAIMHVLLAK</sequence>
<evidence type="ECO:0000313" key="2">
    <source>
        <dbReference type="Proteomes" id="UP000006038"/>
    </source>
</evidence>
<name>J3L9A3_ORYBR</name>
<organism evidence="1">
    <name type="scientific">Oryza brachyantha</name>
    <name type="common">malo sina</name>
    <dbReference type="NCBI Taxonomy" id="4533"/>
    <lineage>
        <taxon>Eukaryota</taxon>
        <taxon>Viridiplantae</taxon>
        <taxon>Streptophyta</taxon>
        <taxon>Embryophyta</taxon>
        <taxon>Tracheophyta</taxon>
        <taxon>Spermatophyta</taxon>
        <taxon>Magnoliopsida</taxon>
        <taxon>Liliopsida</taxon>
        <taxon>Poales</taxon>
        <taxon>Poaceae</taxon>
        <taxon>BOP clade</taxon>
        <taxon>Oryzoideae</taxon>
        <taxon>Oryzeae</taxon>
        <taxon>Oryzinae</taxon>
        <taxon>Oryza</taxon>
    </lineage>
</organism>
<dbReference type="EnsemblPlants" id="OB02G12200.1">
    <property type="protein sequence ID" value="OB02G12200.1"/>
    <property type="gene ID" value="OB02G12200"/>
</dbReference>
<protein>
    <submittedName>
        <fullName evidence="1">Uncharacterized protein</fullName>
    </submittedName>
</protein>
<proteinExistence type="predicted"/>
<dbReference type="AlphaFoldDB" id="J3L9A3"/>
<dbReference type="HOGENOM" id="CLU_2964566_0_0_1"/>
<accession>J3L9A3</accession>
<dbReference type="Proteomes" id="UP000006038">
    <property type="component" value="Unassembled WGS sequence"/>
</dbReference>